<keyword evidence="6" id="KW-1185">Reference proteome</keyword>
<dbReference type="SMART" id="SM00328">
    <property type="entry name" value="BPI1"/>
    <property type="match status" value="1"/>
</dbReference>
<evidence type="ECO:0000256" key="2">
    <source>
        <dbReference type="ARBA" id="ARBA00060933"/>
    </source>
</evidence>
<dbReference type="OrthoDB" id="10255543at2759"/>
<evidence type="ECO:0000256" key="1">
    <source>
        <dbReference type="ARBA" id="ARBA00023180"/>
    </source>
</evidence>
<evidence type="ECO:0000313" key="6">
    <source>
        <dbReference type="Proteomes" id="UP000504603"/>
    </source>
</evidence>
<dbReference type="GO" id="GO:0005615">
    <property type="term" value="C:extracellular space"/>
    <property type="evidence" value="ECO:0007669"/>
    <property type="project" value="InterPro"/>
</dbReference>
<dbReference type="Pfam" id="PF01273">
    <property type="entry name" value="LBP_BPI_CETP"/>
    <property type="match status" value="1"/>
</dbReference>
<sequence>MGFLLKFIVFSLVLASASSHFNSSEEGFISTVISQKGLNFIKDLLIEKAVSTIIPLRLPDIEKTVNIILVGKVHVVLSDIVIGSLEVDSSDIQIGETGINIVVMKATANPSMNWRYTYGTWLFEISDKGDASVQVDGMNIGLTLSLSQQNGTLEVSLLECGCHVEDISIHLHGGASWLYQVLVDAFQGKIESTIEDNISKKIREGVVNLNSSLQLLPREIPIADVAVLNATFVGSPVLYPSSIEFKINGLFTPSNKKLVSSYYQGEIIDSDYGKSRRENVLNSAARVPFEYHHDETEGSVYCKDAAKMIEISLHENVLNSVSQVLFEENYMHWIVDKIPDQKLLNTAAWKWIIPRLYRQYPDDDIVLNISASSPPSLRLQDRDISATVYGDMIINVIDFGEVTPVACISLEISASLSPQISGKNLVGHVTLKDFALALKWSKIGPLRLYLIQKTIAGLIKTILVPFVDLYLWRGIPLPSFHGLALEDTEMLLNSSKVIMCSDVTFDQELRHHLIYSS</sequence>
<evidence type="ECO:0000313" key="7">
    <source>
        <dbReference type="RefSeq" id="XP_022139662.1"/>
    </source>
</evidence>
<accession>A0A6J1CEK9</accession>
<comment type="similarity">
    <text evidence="2">Belongs to the BPI/LBP/Plunc superfamily. BPI/LBP (TC 1.C.40) family.</text>
</comment>
<feature type="signal peptide" evidence="3">
    <location>
        <begin position="1"/>
        <end position="19"/>
    </location>
</feature>
<protein>
    <submittedName>
        <fullName evidence="7">BPI/LBP family protein At1g04970</fullName>
    </submittedName>
</protein>
<dbReference type="Gene3D" id="3.15.20.10">
    <property type="entry name" value="Bactericidal permeability-increasing protein, domain 2"/>
    <property type="match status" value="1"/>
</dbReference>
<dbReference type="GO" id="GO:0008289">
    <property type="term" value="F:lipid binding"/>
    <property type="evidence" value="ECO:0007669"/>
    <property type="project" value="InterPro"/>
</dbReference>
<dbReference type="PANTHER" id="PTHR46801:SF2">
    <property type="entry name" value="LIPOPOLYSACCHARIDE-BINDING PROTEIN"/>
    <property type="match status" value="1"/>
</dbReference>
<reference evidence="7" key="1">
    <citation type="submission" date="2025-08" db="UniProtKB">
        <authorList>
            <consortium name="RefSeq"/>
        </authorList>
    </citation>
    <scope>IDENTIFICATION</scope>
    <source>
        <strain evidence="7">OHB3-1</strain>
    </source>
</reference>
<dbReference type="InterPro" id="IPR017942">
    <property type="entry name" value="Lipid-bd_serum_glycop_N"/>
</dbReference>
<dbReference type="SUPFAM" id="SSF55394">
    <property type="entry name" value="Bactericidal permeability-increasing protein, BPI"/>
    <property type="match status" value="2"/>
</dbReference>
<dbReference type="GeneID" id="111010512"/>
<keyword evidence="3" id="KW-0732">Signal</keyword>
<proteinExistence type="inferred from homology"/>
<dbReference type="InterPro" id="IPR001124">
    <property type="entry name" value="Lipid-bd_serum_glycop_C"/>
</dbReference>
<dbReference type="FunFam" id="3.15.10.10:FF:000001">
    <property type="entry name" value="phospholipid transfer protein-like"/>
    <property type="match status" value="1"/>
</dbReference>
<dbReference type="SMART" id="SM00329">
    <property type="entry name" value="BPI2"/>
    <property type="match status" value="1"/>
</dbReference>
<dbReference type="Gene3D" id="3.15.10.10">
    <property type="entry name" value="Bactericidal permeability-increasing protein, domain 1"/>
    <property type="match status" value="1"/>
</dbReference>
<dbReference type="AlphaFoldDB" id="A0A6J1CEK9"/>
<dbReference type="InterPro" id="IPR030675">
    <property type="entry name" value="BPI/LBP"/>
</dbReference>
<dbReference type="PANTHER" id="PTHR46801">
    <property type="entry name" value="OS06G0309200 PROTEIN"/>
    <property type="match status" value="1"/>
</dbReference>
<dbReference type="InterPro" id="IPR017943">
    <property type="entry name" value="Bactericidal_perm-incr_a/b_dom"/>
</dbReference>
<name>A0A6J1CEK9_MOMCH</name>
<dbReference type="PIRSF" id="PIRSF002417">
    <property type="entry name" value="Lipid_binding_protein"/>
    <property type="match status" value="1"/>
</dbReference>
<dbReference type="RefSeq" id="XP_022139662.1">
    <property type="nucleotide sequence ID" value="XM_022283970.1"/>
</dbReference>
<keyword evidence="1" id="KW-0325">Glycoprotein</keyword>
<evidence type="ECO:0000259" key="4">
    <source>
        <dbReference type="SMART" id="SM00328"/>
    </source>
</evidence>
<feature type="domain" description="Lipid-binding serum glycoprotein N-terminal" evidence="4">
    <location>
        <begin position="33"/>
        <end position="256"/>
    </location>
</feature>
<gene>
    <name evidence="7" type="primary">LOC111010512</name>
</gene>
<feature type="chain" id="PRO_5026941831" evidence="3">
    <location>
        <begin position="20"/>
        <end position="517"/>
    </location>
</feature>
<evidence type="ECO:0000256" key="3">
    <source>
        <dbReference type="SAM" id="SignalP"/>
    </source>
</evidence>
<dbReference type="KEGG" id="mcha:111010512"/>
<organism evidence="6 7">
    <name type="scientific">Momordica charantia</name>
    <name type="common">Bitter gourd</name>
    <name type="synonym">Balsam pear</name>
    <dbReference type="NCBI Taxonomy" id="3673"/>
    <lineage>
        <taxon>Eukaryota</taxon>
        <taxon>Viridiplantae</taxon>
        <taxon>Streptophyta</taxon>
        <taxon>Embryophyta</taxon>
        <taxon>Tracheophyta</taxon>
        <taxon>Spermatophyta</taxon>
        <taxon>Magnoliopsida</taxon>
        <taxon>eudicotyledons</taxon>
        <taxon>Gunneridae</taxon>
        <taxon>Pentapetalae</taxon>
        <taxon>rosids</taxon>
        <taxon>fabids</taxon>
        <taxon>Cucurbitales</taxon>
        <taxon>Cucurbitaceae</taxon>
        <taxon>Momordiceae</taxon>
        <taxon>Momordica</taxon>
    </lineage>
</organism>
<dbReference type="Proteomes" id="UP000504603">
    <property type="component" value="Unplaced"/>
</dbReference>
<evidence type="ECO:0000259" key="5">
    <source>
        <dbReference type="SMART" id="SM00329"/>
    </source>
</evidence>
<dbReference type="Pfam" id="PF02886">
    <property type="entry name" value="LBP_BPI_CETP_C"/>
    <property type="match status" value="1"/>
</dbReference>
<dbReference type="InterPro" id="IPR045897">
    <property type="entry name" value="BPI/LBP_pln"/>
</dbReference>
<feature type="domain" description="Lipid-binding serum glycoprotein C-terminal" evidence="5">
    <location>
        <begin position="303"/>
        <end position="501"/>
    </location>
</feature>